<comment type="caution">
    <text evidence="7">The sequence shown here is derived from an EMBL/GenBank/DDBJ whole genome shotgun (WGS) entry which is preliminary data.</text>
</comment>
<accession>A0AAD2HNJ3</accession>
<dbReference type="AlphaFoldDB" id="A0AAD2HNJ3"/>
<feature type="transmembrane region" description="Helical" evidence="5">
    <location>
        <begin position="64"/>
        <end position="85"/>
    </location>
</feature>
<keyword evidence="3 5" id="KW-1133">Transmembrane helix</keyword>
<evidence type="ECO:0000313" key="7">
    <source>
        <dbReference type="EMBL" id="CAK5277262.1"/>
    </source>
</evidence>
<feature type="transmembrane region" description="Helical" evidence="5">
    <location>
        <begin position="143"/>
        <end position="164"/>
    </location>
</feature>
<organism evidence="7 8">
    <name type="scientific">Mycena citricolor</name>
    <dbReference type="NCBI Taxonomy" id="2018698"/>
    <lineage>
        <taxon>Eukaryota</taxon>
        <taxon>Fungi</taxon>
        <taxon>Dikarya</taxon>
        <taxon>Basidiomycota</taxon>
        <taxon>Agaricomycotina</taxon>
        <taxon>Agaricomycetes</taxon>
        <taxon>Agaricomycetidae</taxon>
        <taxon>Agaricales</taxon>
        <taxon>Marasmiineae</taxon>
        <taxon>Mycenaceae</taxon>
        <taxon>Mycena</taxon>
    </lineage>
</organism>
<evidence type="ECO:0000256" key="1">
    <source>
        <dbReference type="ARBA" id="ARBA00004141"/>
    </source>
</evidence>
<comment type="subcellular location">
    <subcellularLocation>
        <location evidence="1">Membrane</location>
        <topology evidence="1">Multi-pass membrane protein</topology>
    </subcellularLocation>
</comment>
<sequence>MTFQHFLTVLTLASSVLAAGISSDTPIGGWVPSKSLSIAGALLYALSAIVLWTQYFLVRPRHRFMLTLTIGMSVMTVGFLIRHTYASPPYTLGKYIAWNMFILLSPCLFLGTDYMLLSTLAATFSPDVVSRCLGMPATRVIKIFVWSDVMTFLLQNGGGGLTASRNPSLGKLGTNIALVGLILQAISFVLFTFLLLTFAYRVSKYYPHIWRPENVEPFKIFSTRPAGDWRILVYIMSFTCVGILTRSVFRIIDYASGYNGYVATHEAFFYLLDAFALWVTMSLYCIAWPTRFLHAHGPRDVPLGTATVYSPVDSSKPLAEFSDHAVNL</sequence>
<feature type="transmembrane region" description="Helical" evidence="5">
    <location>
        <begin position="176"/>
        <end position="200"/>
    </location>
</feature>
<feature type="transmembrane region" description="Helical" evidence="5">
    <location>
        <begin position="38"/>
        <end position="57"/>
    </location>
</feature>
<evidence type="ECO:0000256" key="2">
    <source>
        <dbReference type="ARBA" id="ARBA00022692"/>
    </source>
</evidence>
<dbReference type="EMBL" id="CAVNYO010000419">
    <property type="protein sequence ID" value="CAK5277262.1"/>
    <property type="molecule type" value="Genomic_DNA"/>
</dbReference>
<dbReference type="GO" id="GO:0016020">
    <property type="term" value="C:membrane"/>
    <property type="evidence" value="ECO:0007669"/>
    <property type="project" value="UniProtKB-SubCell"/>
</dbReference>
<gene>
    <name evidence="7" type="ORF">MYCIT1_LOCUS26152</name>
</gene>
<keyword evidence="2 5" id="KW-0812">Transmembrane</keyword>
<dbReference type="PANTHER" id="PTHR31465">
    <property type="entry name" value="PROTEIN RTA1-RELATED"/>
    <property type="match status" value="1"/>
</dbReference>
<evidence type="ECO:0000256" key="3">
    <source>
        <dbReference type="ARBA" id="ARBA00022989"/>
    </source>
</evidence>
<keyword evidence="4 5" id="KW-0472">Membrane</keyword>
<name>A0AAD2HNJ3_9AGAR</name>
<feature type="chain" id="PRO_5041926196" description="RTA1-domain-containing protein" evidence="6">
    <location>
        <begin position="19"/>
        <end position="328"/>
    </location>
</feature>
<evidence type="ECO:0000256" key="4">
    <source>
        <dbReference type="ARBA" id="ARBA00023136"/>
    </source>
</evidence>
<protein>
    <recommendedName>
        <fullName evidence="9">RTA1-domain-containing protein</fullName>
    </recommendedName>
</protein>
<evidence type="ECO:0000256" key="6">
    <source>
        <dbReference type="SAM" id="SignalP"/>
    </source>
</evidence>
<proteinExistence type="predicted"/>
<evidence type="ECO:0000256" key="5">
    <source>
        <dbReference type="SAM" id="Phobius"/>
    </source>
</evidence>
<reference evidence="7" key="1">
    <citation type="submission" date="2023-11" db="EMBL/GenBank/DDBJ databases">
        <authorList>
            <person name="De Vega J J."/>
            <person name="De Vega J J."/>
        </authorList>
    </citation>
    <scope>NUCLEOTIDE SEQUENCE</scope>
</reference>
<feature type="signal peptide" evidence="6">
    <location>
        <begin position="1"/>
        <end position="18"/>
    </location>
</feature>
<feature type="transmembrane region" description="Helical" evidence="5">
    <location>
        <begin position="267"/>
        <end position="287"/>
    </location>
</feature>
<evidence type="ECO:0008006" key="9">
    <source>
        <dbReference type="Google" id="ProtNLM"/>
    </source>
</evidence>
<feature type="transmembrane region" description="Helical" evidence="5">
    <location>
        <begin position="231"/>
        <end position="252"/>
    </location>
</feature>
<dbReference type="Pfam" id="PF04479">
    <property type="entry name" value="RTA1"/>
    <property type="match status" value="1"/>
</dbReference>
<keyword evidence="6" id="KW-0732">Signal</keyword>
<dbReference type="PANTHER" id="PTHR31465:SF1">
    <property type="entry name" value="PROTEIN RTA1-RELATED"/>
    <property type="match status" value="1"/>
</dbReference>
<feature type="transmembrane region" description="Helical" evidence="5">
    <location>
        <begin position="97"/>
        <end position="122"/>
    </location>
</feature>
<dbReference type="InterPro" id="IPR007568">
    <property type="entry name" value="RTA1"/>
</dbReference>
<dbReference type="Proteomes" id="UP001295794">
    <property type="component" value="Unassembled WGS sequence"/>
</dbReference>
<evidence type="ECO:0000313" key="8">
    <source>
        <dbReference type="Proteomes" id="UP001295794"/>
    </source>
</evidence>
<keyword evidence="8" id="KW-1185">Reference proteome</keyword>